<evidence type="ECO:0000256" key="2">
    <source>
        <dbReference type="ARBA" id="ARBA00001947"/>
    </source>
</evidence>
<evidence type="ECO:0000313" key="18">
    <source>
        <dbReference type="EMBL" id="KAJ3046679.1"/>
    </source>
</evidence>
<evidence type="ECO:0000256" key="11">
    <source>
        <dbReference type="ARBA" id="ARBA00023049"/>
    </source>
</evidence>
<keyword evidence="8" id="KW-0378">Hydrolase</keyword>
<dbReference type="PANTHER" id="PTHR11851:SF149">
    <property type="entry name" value="GH01077P"/>
    <property type="match status" value="1"/>
</dbReference>
<comment type="cofactor">
    <cofactor evidence="2">
        <name>Zn(2+)</name>
        <dbReference type="ChEBI" id="CHEBI:29105"/>
    </cofactor>
</comment>
<dbReference type="Proteomes" id="UP001212841">
    <property type="component" value="Unassembled WGS sequence"/>
</dbReference>
<evidence type="ECO:0000256" key="5">
    <source>
        <dbReference type="ARBA" id="ARBA00012299"/>
    </source>
</evidence>
<keyword evidence="10" id="KW-0809">Transit peptide</keyword>
<dbReference type="PANTHER" id="PTHR11851">
    <property type="entry name" value="METALLOPROTEASE"/>
    <property type="match status" value="1"/>
</dbReference>
<dbReference type="Pfam" id="PF00675">
    <property type="entry name" value="Peptidase_M16"/>
    <property type="match status" value="1"/>
</dbReference>
<dbReference type="InterPro" id="IPR011765">
    <property type="entry name" value="Pept_M16_N"/>
</dbReference>
<keyword evidence="12" id="KW-0496">Mitochondrion</keyword>
<evidence type="ECO:0000256" key="10">
    <source>
        <dbReference type="ARBA" id="ARBA00022946"/>
    </source>
</evidence>
<evidence type="ECO:0000259" key="16">
    <source>
        <dbReference type="Pfam" id="PF00675"/>
    </source>
</evidence>
<keyword evidence="9" id="KW-0862">Zinc</keyword>
<evidence type="ECO:0000256" key="3">
    <source>
        <dbReference type="ARBA" id="ARBA00004173"/>
    </source>
</evidence>
<keyword evidence="7" id="KW-0479">Metal-binding</keyword>
<dbReference type="Pfam" id="PF05193">
    <property type="entry name" value="Peptidase_M16_C"/>
    <property type="match status" value="1"/>
</dbReference>
<gene>
    <name evidence="18" type="primary">UQCRC1</name>
    <name evidence="18" type="ORF">HK097_000637</name>
</gene>
<dbReference type="GO" id="GO:0046872">
    <property type="term" value="F:metal ion binding"/>
    <property type="evidence" value="ECO:0007669"/>
    <property type="project" value="UniProtKB-KW"/>
</dbReference>
<evidence type="ECO:0000256" key="12">
    <source>
        <dbReference type="ARBA" id="ARBA00023128"/>
    </source>
</evidence>
<comment type="catalytic activity">
    <reaction evidence="1">
        <text>Release of N-terminal transit peptides from precursor proteins imported into the mitochondrion, typically with Arg in position P2.</text>
        <dbReference type="EC" id="3.4.24.64"/>
    </reaction>
</comment>
<dbReference type="FunFam" id="3.30.830.10:FF:000002">
    <property type="entry name" value="Mitochondrial-processing peptidase subunit beta"/>
    <property type="match status" value="1"/>
</dbReference>
<evidence type="ECO:0000256" key="14">
    <source>
        <dbReference type="ARBA" id="ARBA00045757"/>
    </source>
</evidence>
<dbReference type="EMBL" id="JADGJD010001116">
    <property type="protein sequence ID" value="KAJ3046679.1"/>
    <property type="molecule type" value="Genomic_DNA"/>
</dbReference>
<evidence type="ECO:0000256" key="6">
    <source>
        <dbReference type="ARBA" id="ARBA00022670"/>
    </source>
</evidence>
<dbReference type="InterPro" id="IPR007863">
    <property type="entry name" value="Peptidase_M16_C"/>
</dbReference>
<dbReference type="GO" id="GO:0004222">
    <property type="term" value="F:metalloendopeptidase activity"/>
    <property type="evidence" value="ECO:0007669"/>
    <property type="project" value="UniProtKB-EC"/>
</dbReference>
<evidence type="ECO:0000256" key="15">
    <source>
        <dbReference type="RuleBase" id="RU004447"/>
    </source>
</evidence>
<evidence type="ECO:0000256" key="7">
    <source>
        <dbReference type="ARBA" id="ARBA00022723"/>
    </source>
</evidence>
<comment type="similarity">
    <text evidence="4 15">Belongs to the peptidase M16 family.</text>
</comment>
<feature type="domain" description="Peptidase M16 N-terminal" evidence="16">
    <location>
        <begin position="69"/>
        <end position="215"/>
    </location>
</feature>
<feature type="domain" description="Peptidase M16 C-terminal" evidence="17">
    <location>
        <begin position="222"/>
        <end position="405"/>
    </location>
</feature>
<organism evidence="18 19">
    <name type="scientific">Rhizophlyctis rosea</name>
    <dbReference type="NCBI Taxonomy" id="64517"/>
    <lineage>
        <taxon>Eukaryota</taxon>
        <taxon>Fungi</taxon>
        <taxon>Fungi incertae sedis</taxon>
        <taxon>Chytridiomycota</taxon>
        <taxon>Chytridiomycota incertae sedis</taxon>
        <taxon>Chytridiomycetes</taxon>
        <taxon>Rhizophlyctidales</taxon>
        <taxon>Rhizophlyctidaceae</taxon>
        <taxon>Rhizophlyctis</taxon>
    </lineage>
</organism>
<keyword evidence="11" id="KW-0482">Metalloprotease</keyword>
<evidence type="ECO:0000256" key="9">
    <source>
        <dbReference type="ARBA" id="ARBA00022833"/>
    </source>
</evidence>
<comment type="subcellular location">
    <subcellularLocation>
        <location evidence="3">Mitochondrion</location>
    </subcellularLocation>
</comment>
<sequence length="490" mass="53587">MSALLRSAANVGKSVVRSRAYQTLAAGSGPTTLAEAGPSGSNASISSTYRKSLGNIPATRVTTLSNGLRVATETNPNYQTATVGVWIDAGSRFETESNNGTAHFLEHMAFKGTKSRTQTDLEKQIENIGGHLNAYTSREQTVYYAKTLSSDVGTAVDILSDILQGSTLNEQAIERERETILREAEEVDKNKEEVVFDHLHASAFQGSSLGLTILGSQKNIETITRDDLTEYIQSNYTPDRMVLSAAGGVDHDALVKLAEQHFGKLNPGNGRKAIKKPKFVGSDLRARFDDHPTAHVALAVEGASWTSPDYWALLVAQSIVGSWDRSLGAAPHVSSRLAQTLYKHNLANSFMSFNTSYTDTGLFGVYAVSENEMNLGSLVNAIQYEWHRLATNVSEGELFRAKNQLKTSLLLALDGTTPVAEDIGRQMLTYGKRLTPWEIDGLIEKVSVADVMRVAGEYIYDREVVLVGYGPVEALPDYNRMRSNMSPIYY</sequence>
<name>A0AAD5X2G2_9FUNG</name>
<dbReference type="GO" id="GO:0006627">
    <property type="term" value="P:protein processing involved in protein targeting to mitochondrion"/>
    <property type="evidence" value="ECO:0007669"/>
    <property type="project" value="TreeGrafter"/>
</dbReference>
<dbReference type="PROSITE" id="PS00143">
    <property type="entry name" value="INSULINASE"/>
    <property type="match status" value="1"/>
</dbReference>
<evidence type="ECO:0000313" key="19">
    <source>
        <dbReference type="Proteomes" id="UP001212841"/>
    </source>
</evidence>
<dbReference type="InterPro" id="IPR011249">
    <property type="entry name" value="Metalloenz_LuxS/M16"/>
</dbReference>
<dbReference type="EC" id="3.4.24.64" evidence="5"/>
<dbReference type="InterPro" id="IPR050361">
    <property type="entry name" value="MPP/UQCRC_Complex"/>
</dbReference>
<protein>
    <recommendedName>
        <fullName evidence="5">mitochondrial processing peptidase</fullName>
        <ecNumber evidence="5">3.4.24.64</ecNumber>
    </recommendedName>
    <alternativeName>
        <fullName evidence="13">Beta-MPP</fullName>
    </alternativeName>
</protein>
<keyword evidence="19" id="KW-1185">Reference proteome</keyword>
<evidence type="ECO:0000256" key="4">
    <source>
        <dbReference type="ARBA" id="ARBA00007261"/>
    </source>
</evidence>
<accession>A0AAD5X2G2</accession>
<proteinExistence type="inferred from homology"/>
<dbReference type="InterPro" id="IPR001431">
    <property type="entry name" value="Pept_M16_Zn_BS"/>
</dbReference>
<evidence type="ECO:0000256" key="1">
    <source>
        <dbReference type="ARBA" id="ARBA00001098"/>
    </source>
</evidence>
<keyword evidence="6" id="KW-0645">Protease</keyword>
<evidence type="ECO:0000259" key="17">
    <source>
        <dbReference type="Pfam" id="PF05193"/>
    </source>
</evidence>
<dbReference type="Gene3D" id="3.30.830.10">
    <property type="entry name" value="Metalloenzyme, LuxS/M16 peptidase-like"/>
    <property type="match status" value="2"/>
</dbReference>
<dbReference type="AlphaFoldDB" id="A0AAD5X2G2"/>
<comment type="caution">
    <text evidence="18">The sequence shown here is derived from an EMBL/GenBank/DDBJ whole genome shotgun (WGS) entry which is preliminary data.</text>
</comment>
<reference evidence="18" key="1">
    <citation type="submission" date="2020-05" db="EMBL/GenBank/DDBJ databases">
        <title>Phylogenomic resolution of chytrid fungi.</title>
        <authorList>
            <person name="Stajich J.E."/>
            <person name="Amses K."/>
            <person name="Simmons R."/>
            <person name="Seto K."/>
            <person name="Myers J."/>
            <person name="Bonds A."/>
            <person name="Quandt C.A."/>
            <person name="Barry K."/>
            <person name="Liu P."/>
            <person name="Grigoriev I."/>
            <person name="Longcore J.E."/>
            <person name="James T.Y."/>
        </authorList>
    </citation>
    <scope>NUCLEOTIDE SEQUENCE</scope>
    <source>
        <strain evidence="18">JEL0318</strain>
    </source>
</reference>
<dbReference type="GO" id="GO:0005759">
    <property type="term" value="C:mitochondrial matrix"/>
    <property type="evidence" value="ECO:0007669"/>
    <property type="project" value="UniProtKB-ARBA"/>
</dbReference>
<comment type="function">
    <text evidence="14">Catalytic subunit of the essential mitochondrial processing protease (MPP), which cleaves the mitochondrial sequence off newly imported precursors proteins. Preferentially, cleaves after an arginine at position P2.</text>
</comment>
<evidence type="ECO:0000256" key="13">
    <source>
        <dbReference type="ARBA" id="ARBA00031018"/>
    </source>
</evidence>
<dbReference type="FunFam" id="3.30.830.10:FF:000001">
    <property type="entry name" value="Mitochondrial-processing peptidase subunit beta, mitochondrial"/>
    <property type="match status" value="1"/>
</dbReference>
<dbReference type="SUPFAM" id="SSF63411">
    <property type="entry name" value="LuxS/MPP-like metallohydrolase"/>
    <property type="match status" value="2"/>
</dbReference>
<evidence type="ECO:0000256" key="8">
    <source>
        <dbReference type="ARBA" id="ARBA00022801"/>
    </source>
</evidence>